<protein>
    <submittedName>
        <fullName evidence="2">Uncharacterized protein</fullName>
    </submittedName>
</protein>
<sequence>MDVVPTEGHTSDSTTSTGERDSNSRQRVESDEGSLRLDAQSGDLPRDEKFPCLEINLFATRLSHQLPRFYSWRPDPLAEATDAFLQDWRPVRGYANPPWNLIWEY</sequence>
<dbReference type="EnsemblMetazoa" id="Aqu2.1.14240_001">
    <property type="protein sequence ID" value="Aqu2.1.14240_001"/>
    <property type="gene ID" value="Aqu2.1.14240"/>
</dbReference>
<evidence type="ECO:0000313" key="2">
    <source>
        <dbReference type="EnsemblMetazoa" id="Aqu2.1.14240_001"/>
    </source>
</evidence>
<dbReference type="InParanoid" id="A0A1X7THM9"/>
<dbReference type="AlphaFoldDB" id="A0A1X7THM9"/>
<organism evidence="2">
    <name type="scientific">Amphimedon queenslandica</name>
    <name type="common">Sponge</name>
    <dbReference type="NCBI Taxonomy" id="400682"/>
    <lineage>
        <taxon>Eukaryota</taxon>
        <taxon>Metazoa</taxon>
        <taxon>Porifera</taxon>
        <taxon>Demospongiae</taxon>
        <taxon>Heteroscleromorpha</taxon>
        <taxon>Haplosclerida</taxon>
        <taxon>Niphatidae</taxon>
        <taxon>Amphimedon</taxon>
    </lineage>
</organism>
<name>A0A1X7THM9_AMPQE</name>
<reference evidence="2" key="1">
    <citation type="submission" date="2017-05" db="UniProtKB">
        <authorList>
            <consortium name="EnsemblMetazoa"/>
        </authorList>
    </citation>
    <scope>IDENTIFICATION</scope>
</reference>
<proteinExistence type="predicted"/>
<feature type="compositionally biased region" description="Basic and acidic residues" evidence="1">
    <location>
        <begin position="18"/>
        <end position="35"/>
    </location>
</feature>
<feature type="region of interest" description="Disordered" evidence="1">
    <location>
        <begin position="1"/>
        <end position="47"/>
    </location>
</feature>
<accession>A0A1X7THM9</accession>
<evidence type="ECO:0000256" key="1">
    <source>
        <dbReference type="SAM" id="MobiDB-lite"/>
    </source>
</evidence>